<accession>A0A0K2TML0</accession>
<organism evidence="1">
    <name type="scientific">Lepeophtheirus salmonis</name>
    <name type="common">Salmon louse</name>
    <name type="synonym">Caligus salmonis</name>
    <dbReference type="NCBI Taxonomy" id="72036"/>
    <lineage>
        <taxon>Eukaryota</taxon>
        <taxon>Metazoa</taxon>
        <taxon>Ecdysozoa</taxon>
        <taxon>Arthropoda</taxon>
        <taxon>Crustacea</taxon>
        <taxon>Multicrustacea</taxon>
        <taxon>Hexanauplia</taxon>
        <taxon>Copepoda</taxon>
        <taxon>Siphonostomatoida</taxon>
        <taxon>Caligidae</taxon>
        <taxon>Lepeophtheirus</taxon>
    </lineage>
</organism>
<name>A0A0K2TML0_LEPSM</name>
<protein>
    <submittedName>
        <fullName evidence="1">Uncharacterized protein</fullName>
    </submittedName>
</protein>
<dbReference type="AlphaFoldDB" id="A0A0K2TML0"/>
<evidence type="ECO:0000313" key="1">
    <source>
        <dbReference type="EMBL" id="CDW27100.1"/>
    </source>
</evidence>
<proteinExistence type="predicted"/>
<sequence length="97" mass="10729">MSTDNKNIIIQTPVGDDKSAKYSFDNILDIVGSFGRWQICALLLSTLSGFICAFNHLGGLFLAYTPDTFYCEERHVTGQMGLCLDTSTTLNRILSDN</sequence>
<dbReference type="EMBL" id="HACA01009739">
    <property type="protein sequence ID" value="CDW27100.1"/>
    <property type="molecule type" value="Transcribed_RNA"/>
</dbReference>
<gene>
    <name evidence="1" type="primary">Dana\GF10435</name>
</gene>
<reference evidence="1" key="1">
    <citation type="submission" date="2014-05" db="EMBL/GenBank/DDBJ databases">
        <authorList>
            <person name="Chronopoulou M."/>
        </authorList>
    </citation>
    <scope>NUCLEOTIDE SEQUENCE</scope>
    <source>
        <tissue evidence="1">Whole organism</tissue>
    </source>
</reference>